<dbReference type="InterPro" id="IPR006233">
    <property type="entry name" value="Cys_b_lyase_bac"/>
</dbReference>
<dbReference type="Gene3D" id="3.40.640.10">
    <property type="entry name" value="Type I PLP-dependent aspartate aminotransferase-like (Major domain)"/>
    <property type="match status" value="1"/>
</dbReference>
<dbReference type="Proteomes" id="UP001139095">
    <property type="component" value="Unassembled WGS sequence"/>
</dbReference>
<evidence type="ECO:0000256" key="5">
    <source>
        <dbReference type="ARBA" id="ARBA00047517"/>
    </source>
</evidence>
<proteinExistence type="inferred from homology"/>
<dbReference type="InterPro" id="IPR000277">
    <property type="entry name" value="Cys/Met-Metab_PyrdxlP-dep_enz"/>
</dbReference>
<dbReference type="EMBL" id="JAJATW010000003">
    <property type="protein sequence ID" value="MCB5160916.1"/>
    <property type="molecule type" value="Genomic_DNA"/>
</dbReference>
<dbReference type="RefSeq" id="WP_226753298.1">
    <property type="nucleotide sequence ID" value="NZ_JAJATW010000003.1"/>
</dbReference>
<dbReference type="GO" id="GO:0019450">
    <property type="term" value="P:L-cysteine catabolic process to pyruvate"/>
    <property type="evidence" value="ECO:0007669"/>
    <property type="project" value="TreeGrafter"/>
</dbReference>
<keyword evidence="9" id="KW-1185">Reference proteome</keyword>
<dbReference type="NCBIfam" id="TIGR01324">
    <property type="entry name" value="cysta_beta_ly_B"/>
    <property type="match status" value="1"/>
</dbReference>
<dbReference type="InterPro" id="IPR015421">
    <property type="entry name" value="PyrdxlP-dep_Trfase_major"/>
</dbReference>
<evidence type="ECO:0000256" key="6">
    <source>
        <dbReference type="PIRSR" id="PIRSR001434-2"/>
    </source>
</evidence>
<dbReference type="GO" id="GO:0047804">
    <property type="term" value="F:cysteine-S-conjugate beta-lyase activity"/>
    <property type="evidence" value="ECO:0007669"/>
    <property type="project" value="InterPro"/>
</dbReference>
<gene>
    <name evidence="8" type="primary">metC</name>
    <name evidence="8" type="ORF">LG368_03260</name>
</gene>
<dbReference type="SUPFAM" id="SSF53383">
    <property type="entry name" value="PLP-dependent transferases"/>
    <property type="match status" value="1"/>
</dbReference>
<dbReference type="FunFam" id="3.40.640.10:FF:000046">
    <property type="entry name" value="Cystathionine gamma-lyase"/>
    <property type="match status" value="1"/>
</dbReference>
<dbReference type="InterPro" id="IPR015422">
    <property type="entry name" value="PyrdxlP-dep_Trfase_small"/>
</dbReference>
<evidence type="ECO:0000256" key="4">
    <source>
        <dbReference type="ARBA" id="ARBA00023239"/>
    </source>
</evidence>
<dbReference type="GO" id="GO:0019346">
    <property type="term" value="P:transsulfuration"/>
    <property type="evidence" value="ECO:0007669"/>
    <property type="project" value="InterPro"/>
</dbReference>
<accession>A0A9X1LE77</accession>
<dbReference type="PANTHER" id="PTHR43500">
    <property type="entry name" value="CYSTATHIONINE BETA-LYASE-RELATED"/>
    <property type="match status" value="1"/>
</dbReference>
<evidence type="ECO:0000256" key="3">
    <source>
        <dbReference type="ARBA" id="ARBA00022898"/>
    </source>
</evidence>
<dbReference type="InterPro" id="IPR015424">
    <property type="entry name" value="PyrdxlP-dep_Trfase"/>
</dbReference>
<evidence type="ECO:0000313" key="8">
    <source>
        <dbReference type="EMBL" id="MCB5160916.1"/>
    </source>
</evidence>
<organism evidence="8 9">
    <name type="scientific">Marinomonas algarum</name>
    <dbReference type="NCBI Taxonomy" id="2883105"/>
    <lineage>
        <taxon>Bacteria</taxon>
        <taxon>Pseudomonadati</taxon>
        <taxon>Pseudomonadota</taxon>
        <taxon>Gammaproteobacteria</taxon>
        <taxon>Oceanospirillales</taxon>
        <taxon>Oceanospirillaceae</taxon>
        <taxon>Marinomonas</taxon>
    </lineage>
</organism>
<protein>
    <submittedName>
        <fullName evidence="8">Cystathionine beta-lyase</fullName>
        <ecNumber evidence="8">4.4.1.8</ecNumber>
    </submittedName>
</protein>
<comment type="cofactor">
    <cofactor evidence="1 7">
        <name>pyridoxal 5'-phosphate</name>
        <dbReference type="ChEBI" id="CHEBI:597326"/>
    </cofactor>
</comment>
<dbReference type="AlphaFoldDB" id="A0A9X1LE77"/>
<dbReference type="PIRSF" id="PIRSF001434">
    <property type="entry name" value="CGS"/>
    <property type="match status" value="1"/>
</dbReference>
<comment type="caution">
    <text evidence="8">The sequence shown here is derived from an EMBL/GenBank/DDBJ whole genome shotgun (WGS) entry which is preliminary data.</text>
</comment>
<dbReference type="PANTHER" id="PTHR43500:SF1">
    <property type="entry name" value="CYSTATHIONINE BETA-LYASE-RELATED"/>
    <property type="match status" value="1"/>
</dbReference>
<comment type="similarity">
    <text evidence="2 7">Belongs to the trans-sulfuration enzymes family.</text>
</comment>
<feature type="modified residue" description="N6-(pyridoxal phosphate)lysine" evidence="6">
    <location>
        <position position="211"/>
    </location>
</feature>
<dbReference type="EC" id="4.4.1.8" evidence="8"/>
<evidence type="ECO:0000256" key="2">
    <source>
        <dbReference type="ARBA" id="ARBA00009077"/>
    </source>
</evidence>
<name>A0A9X1LE77_9GAMM</name>
<comment type="catalytic activity">
    <reaction evidence="5">
        <text>L,L-cystathionine + H2O = L-homocysteine + pyruvate + NH4(+)</text>
        <dbReference type="Rhea" id="RHEA:13965"/>
        <dbReference type="ChEBI" id="CHEBI:15361"/>
        <dbReference type="ChEBI" id="CHEBI:15377"/>
        <dbReference type="ChEBI" id="CHEBI:28938"/>
        <dbReference type="ChEBI" id="CHEBI:58161"/>
        <dbReference type="ChEBI" id="CHEBI:58199"/>
    </reaction>
</comment>
<evidence type="ECO:0000256" key="1">
    <source>
        <dbReference type="ARBA" id="ARBA00001933"/>
    </source>
</evidence>
<dbReference type="GO" id="GO:0030170">
    <property type="term" value="F:pyridoxal phosphate binding"/>
    <property type="evidence" value="ECO:0007669"/>
    <property type="project" value="InterPro"/>
</dbReference>
<evidence type="ECO:0000256" key="7">
    <source>
        <dbReference type="RuleBase" id="RU362118"/>
    </source>
</evidence>
<keyword evidence="4 8" id="KW-0456">Lyase</keyword>
<evidence type="ECO:0000313" key="9">
    <source>
        <dbReference type="Proteomes" id="UP001139095"/>
    </source>
</evidence>
<reference evidence="8" key="1">
    <citation type="submission" date="2021-10" db="EMBL/GenBank/DDBJ databases">
        <title>Marinomonas pontica sp. nov., isolated from the Black Sea.</title>
        <authorList>
            <person name="Zhao L.-H."/>
            <person name="Xue J.-H."/>
        </authorList>
    </citation>
    <scope>NUCLEOTIDE SEQUENCE</scope>
    <source>
        <strain evidence="8">E8</strain>
    </source>
</reference>
<keyword evidence="3 6" id="KW-0663">Pyridoxal phosphate</keyword>
<dbReference type="Gene3D" id="3.90.1150.10">
    <property type="entry name" value="Aspartate Aminotransferase, domain 1"/>
    <property type="match status" value="1"/>
</dbReference>
<sequence>MKTSDANLTNALIHLGRDHQSRGRSVNLPIYQASTMLFNNLEEFEQARDTRYEKGTLYYGRYGTPATFELENMMTELEHGVGCVAVSSGLTACVVSLMAFAKAGSHVLVADTVYGPTRAFCDNVLTGYGVEITYFDPMLGADLALLVQANTAAVFFEAPGSGSFEVPDIPAIAHVASAAGAVSILDGTWATPLLCQPLTLGVDVVVHSGSKYISGHSDAMLGLIVAGSQVHYDKVRKMSLSIGDRAGANDVFLALRGLRTLAVRLRQHAQSTVACIAWLEQQPSVDRILHPSHSDCPGHEHWHRDFSGSAGLFSVVFKPGLENKVRHMINNLSLFGIGLSWGGFESLILPVDPSPYRTATTWSATGPTVRFNIGLEDVDSLLSDLDAGFAYLS</sequence>
<dbReference type="Pfam" id="PF01053">
    <property type="entry name" value="Cys_Met_Meta_PP"/>
    <property type="match status" value="1"/>
</dbReference>